<evidence type="ECO:0000313" key="3">
    <source>
        <dbReference type="Proteomes" id="UP000037035"/>
    </source>
</evidence>
<reference evidence="2 3" key="1">
    <citation type="submission" date="2015-08" db="EMBL/GenBank/DDBJ databases">
        <title>Next Generation Sequencing and Analysis of the Genome of Puccinia sorghi L Schw, the Causal Agent of Maize Common Rust.</title>
        <authorList>
            <person name="Rochi L."/>
            <person name="Burguener G."/>
            <person name="Darino M."/>
            <person name="Turjanski A."/>
            <person name="Kreff E."/>
            <person name="Dieguez M.J."/>
            <person name="Sacco F."/>
        </authorList>
    </citation>
    <scope>NUCLEOTIDE SEQUENCE [LARGE SCALE GENOMIC DNA]</scope>
    <source>
        <strain evidence="2 3">RO10H11247</strain>
    </source>
</reference>
<gene>
    <name evidence="2" type="ORF">VP01_9570g2</name>
</gene>
<evidence type="ECO:0000313" key="2">
    <source>
        <dbReference type="EMBL" id="KNZ44032.1"/>
    </source>
</evidence>
<accession>A0A0L6U6S5</accession>
<keyword evidence="3" id="KW-1185">Reference proteome</keyword>
<proteinExistence type="predicted"/>
<evidence type="ECO:0000256" key="1">
    <source>
        <dbReference type="SAM" id="MobiDB-lite"/>
    </source>
</evidence>
<protein>
    <submittedName>
        <fullName evidence="2">Uncharacterized protein</fullName>
    </submittedName>
</protein>
<feature type="compositionally biased region" description="Basic and acidic residues" evidence="1">
    <location>
        <begin position="126"/>
        <end position="135"/>
    </location>
</feature>
<sequence length="135" mass="14227">MDPWNQSNSSRPSTQISTEVHQNALACTSKLEAIIASLAEEVCSLKASSTPPPTKATNKSTATQHTTPKQSTSQHGKSPEKTQPSQPKTVTGKLNSSPGLSSTAATSTPKRQIHANSAPPAVGNCKPDDHRRFPS</sequence>
<dbReference type="VEuPathDB" id="FungiDB:VP01_9570g2"/>
<feature type="region of interest" description="Disordered" evidence="1">
    <location>
        <begin position="45"/>
        <end position="135"/>
    </location>
</feature>
<feature type="region of interest" description="Disordered" evidence="1">
    <location>
        <begin position="1"/>
        <end position="20"/>
    </location>
</feature>
<feature type="compositionally biased region" description="Polar residues" evidence="1">
    <location>
        <begin position="55"/>
        <end position="110"/>
    </location>
</feature>
<comment type="caution">
    <text evidence="2">The sequence shown here is derived from an EMBL/GenBank/DDBJ whole genome shotgun (WGS) entry which is preliminary data.</text>
</comment>
<dbReference type="EMBL" id="LAVV01015237">
    <property type="protein sequence ID" value="KNZ44032.1"/>
    <property type="molecule type" value="Genomic_DNA"/>
</dbReference>
<dbReference type="AlphaFoldDB" id="A0A0L6U6S5"/>
<organism evidence="2 3">
    <name type="scientific">Puccinia sorghi</name>
    <dbReference type="NCBI Taxonomy" id="27349"/>
    <lineage>
        <taxon>Eukaryota</taxon>
        <taxon>Fungi</taxon>
        <taxon>Dikarya</taxon>
        <taxon>Basidiomycota</taxon>
        <taxon>Pucciniomycotina</taxon>
        <taxon>Pucciniomycetes</taxon>
        <taxon>Pucciniales</taxon>
        <taxon>Pucciniaceae</taxon>
        <taxon>Puccinia</taxon>
    </lineage>
</organism>
<dbReference type="Proteomes" id="UP000037035">
    <property type="component" value="Unassembled WGS sequence"/>
</dbReference>
<name>A0A0L6U6S5_9BASI</name>